<dbReference type="Pfam" id="PF12146">
    <property type="entry name" value="Hydrolase_4"/>
    <property type="match status" value="1"/>
</dbReference>
<reference evidence="2 3" key="1">
    <citation type="journal article" date="2011" name="Stand. Genomic Sci.">
        <title>Complete genome sequence of Deinococcus maricopensis type strain (LB-34).</title>
        <authorList>
            <person name="Pukall R."/>
            <person name="Zeytun A."/>
            <person name="Lucas S."/>
            <person name="Lapidus A."/>
            <person name="Hammon N."/>
            <person name="Deshpande S."/>
            <person name="Nolan M."/>
            <person name="Cheng J.F."/>
            <person name="Pitluck S."/>
            <person name="Liolios K."/>
            <person name="Pagani I."/>
            <person name="Mikhailova N."/>
            <person name="Ivanova N."/>
            <person name="Mavromatis K."/>
            <person name="Pati A."/>
            <person name="Tapia R."/>
            <person name="Han C."/>
            <person name="Goodwin L."/>
            <person name="Chen A."/>
            <person name="Palaniappan K."/>
            <person name="Land M."/>
            <person name="Hauser L."/>
            <person name="Chang Y.J."/>
            <person name="Jeffries C.D."/>
            <person name="Brambilla E.M."/>
            <person name="Rohde M."/>
            <person name="Goker M."/>
            <person name="Detter J.C."/>
            <person name="Woyke T."/>
            <person name="Bristow J."/>
            <person name="Eisen J.A."/>
            <person name="Markowitz V."/>
            <person name="Hugenholtz P."/>
            <person name="Kyrpides N.C."/>
            <person name="Klenk H.P."/>
        </authorList>
    </citation>
    <scope>NUCLEOTIDE SEQUENCE [LARGE SCALE GENOMIC DNA]</scope>
    <source>
        <strain evidence="3">DSM 21211 / LMG 22137 / NRRL B-23946 / LB-34</strain>
    </source>
</reference>
<dbReference type="PANTHER" id="PTHR11614">
    <property type="entry name" value="PHOSPHOLIPASE-RELATED"/>
    <property type="match status" value="1"/>
</dbReference>
<dbReference type="InterPro" id="IPR022742">
    <property type="entry name" value="Hydrolase_4"/>
</dbReference>
<gene>
    <name evidence="2" type="ordered locus">Deima_1801</name>
</gene>
<dbReference type="RefSeq" id="WP_013556954.1">
    <property type="nucleotide sequence ID" value="NC_014958.1"/>
</dbReference>
<dbReference type="OrthoDB" id="9806902at2"/>
<dbReference type="Gene3D" id="3.40.50.1820">
    <property type="entry name" value="alpha/beta hydrolase"/>
    <property type="match status" value="1"/>
</dbReference>
<dbReference type="SUPFAM" id="SSF53474">
    <property type="entry name" value="alpha/beta-Hydrolases"/>
    <property type="match status" value="1"/>
</dbReference>
<dbReference type="KEGG" id="dmr:Deima_1801"/>
<evidence type="ECO:0000259" key="1">
    <source>
        <dbReference type="Pfam" id="PF12146"/>
    </source>
</evidence>
<dbReference type="InterPro" id="IPR051044">
    <property type="entry name" value="MAG_DAG_Lipase"/>
</dbReference>
<dbReference type="GO" id="GO:0016787">
    <property type="term" value="F:hydrolase activity"/>
    <property type="evidence" value="ECO:0007669"/>
    <property type="project" value="UniProtKB-KW"/>
</dbReference>
<organism evidence="2 3">
    <name type="scientific">Deinococcus maricopensis (strain DSM 21211 / LMG 22137 / NRRL B-23946 / LB-34)</name>
    <dbReference type="NCBI Taxonomy" id="709986"/>
    <lineage>
        <taxon>Bacteria</taxon>
        <taxon>Thermotogati</taxon>
        <taxon>Deinococcota</taxon>
        <taxon>Deinococci</taxon>
        <taxon>Deinococcales</taxon>
        <taxon>Deinococcaceae</taxon>
        <taxon>Deinococcus</taxon>
    </lineage>
</organism>
<evidence type="ECO:0000313" key="2">
    <source>
        <dbReference type="EMBL" id="ADV67449.1"/>
    </source>
</evidence>
<dbReference type="STRING" id="709986.Deima_1801"/>
<keyword evidence="2" id="KW-0378">Hydrolase</keyword>
<dbReference type="Proteomes" id="UP000008635">
    <property type="component" value="Chromosome"/>
</dbReference>
<dbReference type="HOGENOM" id="CLU_026209_7_2_0"/>
<proteinExistence type="predicted"/>
<sequence>MNTPVNWSFGRPLEGWAWQAERERGRVLLTHGLAEYTHRYEPLIQDLRGRGYSVYGFDQRGHGRSSGTRALVDVDAFVDDHIAARAALLEGRTPLFAFGHSLGGLVTALSVLRDPRGLAGVVLSSPALLVGSDLPAPVRAVSQLLGRLAPTAPTIELSSAHLAQDASVGARYDADELVYRGRVRAGTGASMMRAGASLWARAHTWRVPTLVIHGDADRLADVNGSRRFSGLARSEDFTYTEIPGGYHELFNDHTRQDLIRDLLAWLDGRTRTP</sequence>
<dbReference type="AlphaFoldDB" id="E8U8R0"/>
<dbReference type="ESTHER" id="deiml-e8u8r0">
    <property type="family name" value="Monoglyceridelipase_lysophospholip"/>
</dbReference>
<dbReference type="eggNOG" id="COG2267">
    <property type="taxonomic scope" value="Bacteria"/>
</dbReference>
<reference evidence="3" key="2">
    <citation type="submission" date="2011-01" db="EMBL/GenBank/DDBJ databases">
        <title>The complete genome of Deinococcus maricopensis DSM 21211.</title>
        <authorList>
            <consortium name="US DOE Joint Genome Institute (JGI-PGF)"/>
            <person name="Lucas S."/>
            <person name="Copeland A."/>
            <person name="Lapidus A."/>
            <person name="Goodwin L."/>
            <person name="Pitluck S."/>
            <person name="Kyrpides N."/>
            <person name="Mavromatis K."/>
            <person name="Pagani I."/>
            <person name="Ivanova N."/>
            <person name="Ovchinnikova G."/>
            <person name="Zeytun A."/>
            <person name="Detter J.C."/>
            <person name="Han C."/>
            <person name="Land M."/>
            <person name="Hauser L."/>
            <person name="Markowitz V."/>
            <person name="Cheng J.-F."/>
            <person name="Hugenholtz P."/>
            <person name="Woyke T."/>
            <person name="Wu D."/>
            <person name="Pukall R."/>
            <person name="Gehrich-Schroeter G."/>
            <person name="Brambilla E."/>
            <person name="Klenk H.-P."/>
            <person name="Eisen J.A."/>
        </authorList>
    </citation>
    <scope>NUCLEOTIDE SEQUENCE [LARGE SCALE GENOMIC DNA]</scope>
    <source>
        <strain evidence="3">DSM 21211 / LMG 22137 / NRRL B-23946 / LB-34</strain>
    </source>
</reference>
<feature type="domain" description="Serine aminopeptidase S33" evidence="1">
    <location>
        <begin position="23"/>
        <end position="253"/>
    </location>
</feature>
<evidence type="ECO:0000313" key="3">
    <source>
        <dbReference type="Proteomes" id="UP000008635"/>
    </source>
</evidence>
<keyword evidence="3" id="KW-1185">Reference proteome</keyword>
<protein>
    <submittedName>
        <fullName evidence="2">Alpha/beta hydrolase fold protein</fullName>
    </submittedName>
</protein>
<dbReference type="EMBL" id="CP002454">
    <property type="protein sequence ID" value="ADV67449.1"/>
    <property type="molecule type" value="Genomic_DNA"/>
</dbReference>
<name>E8U8R0_DEIML</name>
<accession>E8U8R0</accession>
<dbReference type="InterPro" id="IPR029058">
    <property type="entry name" value="AB_hydrolase_fold"/>
</dbReference>